<dbReference type="Gene3D" id="1.10.10.350">
    <property type="match status" value="1"/>
</dbReference>
<keyword evidence="5 11" id="KW-0436">Ligase</keyword>
<dbReference type="GO" id="GO:0008270">
    <property type="term" value="F:zinc ion binding"/>
    <property type="evidence" value="ECO:0007669"/>
    <property type="project" value="InterPro"/>
</dbReference>
<dbReference type="CDD" id="cd00808">
    <property type="entry name" value="GluRS_core"/>
    <property type="match status" value="1"/>
</dbReference>
<evidence type="ECO:0000256" key="7">
    <source>
        <dbReference type="ARBA" id="ARBA00022840"/>
    </source>
</evidence>
<feature type="binding site" evidence="11">
    <location>
        <position position="247"/>
    </location>
    <ligand>
        <name>ATP</name>
        <dbReference type="ChEBI" id="CHEBI:30616"/>
    </ligand>
</feature>
<dbReference type="InterPro" id="IPR049940">
    <property type="entry name" value="GluQ/Sye"/>
</dbReference>
<dbReference type="GO" id="GO:0004818">
    <property type="term" value="F:glutamate-tRNA ligase activity"/>
    <property type="evidence" value="ECO:0007669"/>
    <property type="project" value="UniProtKB-UniRule"/>
</dbReference>
<evidence type="ECO:0000313" key="14">
    <source>
        <dbReference type="EMBL" id="PIZ39297.1"/>
    </source>
</evidence>
<evidence type="ECO:0000256" key="8">
    <source>
        <dbReference type="ARBA" id="ARBA00022917"/>
    </source>
</evidence>
<dbReference type="InterPro" id="IPR001412">
    <property type="entry name" value="aa-tRNA-synth_I_CS"/>
</dbReference>
<evidence type="ECO:0000256" key="1">
    <source>
        <dbReference type="ARBA" id="ARBA00004496"/>
    </source>
</evidence>
<keyword evidence="6 11" id="KW-0547">Nucleotide-binding</keyword>
<dbReference type="InterPro" id="IPR020752">
    <property type="entry name" value="Glu-tRNA-synth_I_codon-bd_sub1"/>
</dbReference>
<sequence length="480" mass="54875">MDGIVRVRFAPSPTGYLHIGGARTALFNWLYARHHGGVFILRIEDTDRERSTEEAINVIITAMRWLGLDWDEGPFRQMDRLPRYEEEARRLLETGKAYKCYCTPEELEERRKAALARKETPKYDRRCASLSEAERLACEKKGLKPVIRFLCPDEGTTIINDLVKGEVSFENANLDDFIMVRADGIPTYNYAVVVDDHDMDITHVIRGDDHLSNTPRQILVYQALGYKIPEFGHLSMILGPDKTRLSKRHGATAVEAYRDEGYLPAALINYLALLGWGFEDQTIFDRQELIQKFGLEGVGKSPAVFDSTKLAWMNGVYIRELSVHELAGMMKPFLQRAGLAVEMYDDTWYNRLAEITRERLEKLGDIAELSSFFFHRVEYRPEAVEKVLKKEGVPDILRKTLEALSDTSFEFYSEPIEKRLRALVEETGLKAKFVFQPIRVAVTGRNISPPLFETIELLGREATLERLGEAIRLLEMAGNS</sequence>
<dbReference type="InterPro" id="IPR014729">
    <property type="entry name" value="Rossmann-like_a/b/a_fold"/>
</dbReference>
<dbReference type="GO" id="GO:0006424">
    <property type="term" value="P:glutamyl-tRNA aminoacylation"/>
    <property type="evidence" value="ECO:0007669"/>
    <property type="project" value="UniProtKB-UniRule"/>
</dbReference>
<dbReference type="EMBL" id="PFNG01000124">
    <property type="protein sequence ID" value="PIZ39297.1"/>
    <property type="molecule type" value="Genomic_DNA"/>
</dbReference>
<evidence type="ECO:0000256" key="3">
    <source>
        <dbReference type="ARBA" id="ARBA00011245"/>
    </source>
</evidence>
<dbReference type="FunFam" id="3.40.50.620:FF:000007">
    <property type="entry name" value="Glutamate--tRNA ligase"/>
    <property type="match status" value="1"/>
</dbReference>
<evidence type="ECO:0000256" key="2">
    <source>
        <dbReference type="ARBA" id="ARBA00007894"/>
    </source>
</evidence>
<proteinExistence type="inferred from homology"/>
<evidence type="ECO:0000259" key="12">
    <source>
        <dbReference type="Pfam" id="PF00749"/>
    </source>
</evidence>
<dbReference type="GO" id="GO:0005524">
    <property type="term" value="F:ATP binding"/>
    <property type="evidence" value="ECO:0007669"/>
    <property type="project" value="UniProtKB-UniRule"/>
</dbReference>
<feature type="short sequence motif" description="'KMSKS' region" evidence="11">
    <location>
        <begin position="244"/>
        <end position="248"/>
    </location>
</feature>
<dbReference type="InterPro" id="IPR008925">
    <property type="entry name" value="aa_tRNA-synth_I_cd-bd_sf"/>
</dbReference>
<dbReference type="InterPro" id="IPR045462">
    <property type="entry name" value="aa-tRNA-synth_I_cd-bd"/>
</dbReference>
<feature type="domain" description="Glutamyl/glutaminyl-tRNA synthetase class Ib catalytic" evidence="12">
    <location>
        <begin position="5"/>
        <end position="312"/>
    </location>
</feature>
<dbReference type="RefSeq" id="WP_286678102.1">
    <property type="nucleotide sequence ID" value="NZ_MNXI01000057.1"/>
</dbReference>
<protein>
    <recommendedName>
        <fullName evidence="11">Glutamate--tRNA ligase</fullName>
        <ecNumber evidence="11">6.1.1.17</ecNumber>
    </recommendedName>
    <alternativeName>
        <fullName evidence="11">Glutamyl-tRNA synthetase</fullName>
        <shortName evidence="11">GluRS</shortName>
    </alternativeName>
</protein>
<evidence type="ECO:0000256" key="10">
    <source>
        <dbReference type="ARBA" id="ARBA00048351"/>
    </source>
</evidence>
<dbReference type="PRINTS" id="PR00987">
    <property type="entry name" value="TRNASYNTHGLU"/>
</dbReference>
<dbReference type="PANTHER" id="PTHR43311:SF2">
    <property type="entry name" value="GLUTAMATE--TRNA LIGASE, MITOCHONDRIAL-RELATED"/>
    <property type="match status" value="1"/>
</dbReference>
<dbReference type="SUPFAM" id="SSF48163">
    <property type="entry name" value="An anticodon-binding domain of class I aminoacyl-tRNA synthetases"/>
    <property type="match status" value="1"/>
</dbReference>
<evidence type="ECO:0000256" key="6">
    <source>
        <dbReference type="ARBA" id="ARBA00022741"/>
    </source>
</evidence>
<reference evidence="15" key="1">
    <citation type="submission" date="2017-09" db="EMBL/GenBank/DDBJ databases">
        <title>Depth-based differentiation of microbial function through sediment-hosted aquifers and enrichment of novel symbionts in the deep terrestrial subsurface.</title>
        <authorList>
            <person name="Probst A.J."/>
            <person name="Ladd B."/>
            <person name="Jarett J.K."/>
            <person name="Geller-Mcgrath D.E."/>
            <person name="Sieber C.M.K."/>
            <person name="Emerson J.B."/>
            <person name="Anantharaman K."/>
            <person name="Thomas B.C."/>
            <person name="Malmstrom R."/>
            <person name="Stieglmeier M."/>
            <person name="Klingl A."/>
            <person name="Woyke T."/>
            <person name="Ryan C.M."/>
            <person name="Banfield J.F."/>
        </authorList>
    </citation>
    <scope>NUCLEOTIDE SEQUENCE [LARGE SCALE GENOMIC DNA]</scope>
</reference>
<dbReference type="GO" id="GO:0000049">
    <property type="term" value="F:tRNA binding"/>
    <property type="evidence" value="ECO:0007669"/>
    <property type="project" value="InterPro"/>
</dbReference>
<dbReference type="NCBIfam" id="TIGR00464">
    <property type="entry name" value="gltX_bact"/>
    <property type="match status" value="1"/>
</dbReference>
<comment type="subcellular location">
    <subcellularLocation>
        <location evidence="1 11">Cytoplasm</location>
    </subcellularLocation>
</comment>
<comment type="subunit">
    <text evidence="3 11">Monomer.</text>
</comment>
<dbReference type="HAMAP" id="MF_00022">
    <property type="entry name" value="Glu_tRNA_synth_type1"/>
    <property type="match status" value="1"/>
</dbReference>
<comment type="function">
    <text evidence="11">Catalyzes the attachment of glutamate to tRNA(Glu) in a two-step reaction: glutamate is first activated by ATP to form Glu-AMP and then transferred to the acceptor end of tRNA(Glu).</text>
</comment>
<dbReference type="InterPro" id="IPR000924">
    <property type="entry name" value="Glu/Gln-tRNA-synth"/>
</dbReference>
<evidence type="ECO:0000256" key="4">
    <source>
        <dbReference type="ARBA" id="ARBA00022490"/>
    </source>
</evidence>
<evidence type="ECO:0000313" key="15">
    <source>
        <dbReference type="Proteomes" id="UP000230956"/>
    </source>
</evidence>
<dbReference type="SUPFAM" id="SSF52374">
    <property type="entry name" value="Nucleotidylyl transferase"/>
    <property type="match status" value="1"/>
</dbReference>
<keyword evidence="8 11" id="KW-0648">Protein biosynthesis</keyword>
<dbReference type="InterPro" id="IPR004527">
    <property type="entry name" value="Glu-tRNA-ligase_bac/mito"/>
</dbReference>
<evidence type="ECO:0000256" key="11">
    <source>
        <dbReference type="HAMAP-Rule" id="MF_00022"/>
    </source>
</evidence>
<comment type="catalytic activity">
    <reaction evidence="10 11">
        <text>tRNA(Glu) + L-glutamate + ATP = L-glutamyl-tRNA(Glu) + AMP + diphosphate</text>
        <dbReference type="Rhea" id="RHEA:23540"/>
        <dbReference type="Rhea" id="RHEA-COMP:9663"/>
        <dbReference type="Rhea" id="RHEA-COMP:9680"/>
        <dbReference type="ChEBI" id="CHEBI:29985"/>
        <dbReference type="ChEBI" id="CHEBI:30616"/>
        <dbReference type="ChEBI" id="CHEBI:33019"/>
        <dbReference type="ChEBI" id="CHEBI:78442"/>
        <dbReference type="ChEBI" id="CHEBI:78520"/>
        <dbReference type="ChEBI" id="CHEBI:456215"/>
        <dbReference type="EC" id="6.1.1.17"/>
    </reaction>
</comment>
<keyword evidence="4 11" id="KW-0963">Cytoplasm</keyword>
<keyword evidence="7 11" id="KW-0067">ATP-binding</keyword>
<evidence type="ECO:0000259" key="13">
    <source>
        <dbReference type="Pfam" id="PF19269"/>
    </source>
</evidence>
<dbReference type="Pfam" id="PF19269">
    <property type="entry name" value="Anticodon_2"/>
    <property type="match status" value="1"/>
</dbReference>
<dbReference type="EC" id="6.1.1.17" evidence="11"/>
<keyword evidence="9 11" id="KW-0030">Aminoacyl-tRNA synthetase</keyword>
<comment type="similarity">
    <text evidence="2 11">Belongs to the class-I aminoacyl-tRNA synthetase family. Glutamate--tRNA ligase type 1 subfamily.</text>
</comment>
<dbReference type="PROSITE" id="PS00178">
    <property type="entry name" value="AA_TRNA_LIGASE_I"/>
    <property type="match status" value="1"/>
</dbReference>
<comment type="caution">
    <text evidence="14">The sequence shown here is derived from an EMBL/GenBank/DDBJ whole genome shotgun (WGS) entry which is preliminary data.</text>
</comment>
<dbReference type="Proteomes" id="UP000230956">
    <property type="component" value="Unassembled WGS sequence"/>
</dbReference>
<evidence type="ECO:0000256" key="9">
    <source>
        <dbReference type="ARBA" id="ARBA00023146"/>
    </source>
</evidence>
<dbReference type="Pfam" id="PF00749">
    <property type="entry name" value="tRNA-synt_1c"/>
    <property type="match status" value="1"/>
</dbReference>
<dbReference type="PANTHER" id="PTHR43311">
    <property type="entry name" value="GLUTAMATE--TRNA LIGASE"/>
    <property type="match status" value="1"/>
</dbReference>
<dbReference type="Gene3D" id="1.10.8.70">
    <property type="entry name" value="Glutamate-tRNA synthetase, class I, anticodon-binding domain 1"/>
    <property type="match status" value="1"/>
</dbReference>
<dbReference type="Gene3D" id="3.40.50.620">
    <property type="entry name" value="HUPs"/>
    <property type="match status" value="1"/>
</dbReference>
<dbReference type="AlphaFoldDB" id="A0A2M7T878"/>
<organism evidence="14 15">
    <name type="scientific">Candidatus Aquicultor secundus</name>
    <dbReference type="NCBI Taxonomy" id="1973895"/>
    <lineage>
        <taxon>Bacteria</taxon>
        <taxon>Bacillati</taxon>
        <taxon>Actinomycetota</taxon>
        <taxon>Candidatus Aquicultoria</taxon>
        <taxon>Candidatus Aquicultorales</taxon>
        <taxon>Candidatus Aquicultoraceae</taxon>
        <taxon>Candidatus Aquicultor</taxon>
    </lineage>
</organism>
<dbReference type="InterPro" id="IPR033910">
    <property type="entry name" value="GluRS_core"/>
</dbReference>
<comment type="caution">
    <text evidence="11">Lacks conserved residue(s) required for the propagation of feature annotation.</text>
</comment>
<dbReference type="InterPro" id="IPR020058">
    <property type="entry name" value="Glu/Gln-tRNA-synth_Ib_cat-dom"/>
</dbReference>
<dbReference type="InterPro" id="IPR020751">
    <property type="entry name" value="aa-tRNA-synth_I_codon-bd_sub2"/>
</dbReference>
<feature type="domain" description="Aminoacyl-tRNA synthetase class I anticodon-binding" evidence="13">
    <location>
        <begin position="325"/>
        <end position="471"/>
    </location>
</feature>
<name>A0A2M7T878_9ACTN</name>
<dbReference type="GO" id="GO:0005829">
    <property type="term" value="C:cytosol"/>
    <property type="evidence" value="ECO:0007669"/>
    <property type="project" value="TreeGrafter"/>
</dbReference>
<gene>
    <name evidence="11" type="primary">gltX</name>
    <name evidence="14" type="ORF">COY37_05135</name>
</gene>
<accession>A0A2M7T878</accession>
<evidence type="ECO:0000256" key="5">
    <source>
        <dbReference type="ARBA" id="ARBA00022598"/>
    </source>
</evidence>
<feature type="short sequence motif" description="'HIGH' region" evidence="11">
    <location>
        <begin position="11"/>
        <end position="21"/>
    </location>
</feature>